<sequence length="131" mass="15096">MLSKFQCNDDSVRRKKKSQQILQYMLLNDTTNNRIGQTTLEKSPQIEGNLRKPKSSNWQQNPLYKMQHSTPKVEFKDAVCDLLNSMKAFTVEAQISESVAKSLHNCEMELARLSLNLTSSELQPEKVQHKE</sequence>
<comment type="caution">
    <text evidence="1">The sequence shown here is derived from an EMBL/GenBank/DDBJ whole genome shotgun (WGS) entry which is preliminary data.</text>
</comment>
<keyword evidence="2" id="KW-1185">Reference proteome</keyword>
<evidence type="ECO:0000313" key="2">
    <source>
        <dbReference type="Proteomes" id="UP001608902"/>
    </source>
</evidence>
<dbReference type="AlphaFoldDB" id="A0ABD6EIV7"/>
<accession>A0ABD6EIV7</accession>
<dbReference type="Proteomes" id="UP001608902">
    <property type="component" value="Unassembled WGS sequence"/>
</dbReference>
<gene>
    <name evidence="1" type="ORF">AB6A40_006542</name>
</gene>
<reference evidence="1 2" key="1">
    <citation type="submission" date="2024-08" db="EMBL/GenBank/DDBJ databases">
        <title>Gnathostoma spinigerum genome.</title>
        <authorList>
            <person name="Gonzalez-Bertolin B."/>
            <person name="Monzon S."/>
            <person name="Zaballos A."/>
            <person name="Jimenez P."/>
            <person name="Dekumyoy P."/>
            <person name="Varona S."/>
            <person name="Cuesta I."/>
            <person name="Sumanam S."/>
            <person name="Adisakwattana P."/>
            <person name="Gasser R.B."/>
            <person name="Hernandez-Gonzalez A."/>
            <person name="Young N.D."/>
            <person name="Perteguer M.J."/>
        </authorList>
    </citation>
    <scope>NUCLEOTIDE SEQUENCE [LARGE SCALE GENOMIC DNA]</scope>
    <source>
        <strain evidence="1">AL3</strain>
        <tissue evidence="1">Liver</tissue>
    </source>
</reference>
<organism evidence="1 2">
    <name type="scientific">Gnathostoma spinigerum</name>
    <dbReference type="NCBI Taxonomy" id="75299"/>
    <lineage>
        <taxon>Eukaryota</taxon>
        <taxon>Metazoa</taxon>
        <taxon>Ecdysozoa</taxon>
        <taxon>Nematoda</taxon>
        <taxon>Chromadorea</taxon>
        <taxon>Rhabditida</taxon>
        <taxon>Spirurina</taxon>
        <taxon>Gnathostomatomorpha</taxon>
        <taxon>Gnathostomatoidea</taxon>
        <taxon>Gnathostomatidae</taxon>
        <taxon>Gnathostoma</taxon>
    </lineage>
</organism>
<proteinExistence type="predicted"/>
<dbReference type="EMBL" id="JBGFUD010004695">
    <property type="protein sequence ID" value="MFH4979833.1"/>
    <property type="molecule type" value="Genomic_DNA"/>
</dbReference>
<evidence type="ECO:0000313" key="1">
    <source>
        <dbReference type="EMBL" id="MFH4979833.1"/>
    </source>
</evidence>
<name>A0ABD6EIV7_9BILA</name>
<protein>
    <submittedName>
        <fullName evidence="1">Uncharacterized protein</fullName>
    </submittedName>
</protein>